<reference evidence="10 11" key="1">
    <citation type="submission" date="2019-10" db="EMBL/GenBank/DDBJ databases">
        <title>Paraburkholderia sp. isolated from nodules of Mimosa pudica from Brazilian Atlantic Forest soils.</title>
        <authorList>
            <person name="Paulitsch F."/>
            <person name="Hungria M."/>
            <person name="Dall'Agnol R."/>
        </authorList>
    </citation>
    <scope>NUCLEOTIDE SEQUENCE [LARGE SCALE GENOMIC DNA]</scope>
    <source>
        <strain evidence="10 11">CNPSo 3157</strain>
    </source>
</reference>
<evidence type="ECO:0000256" key="8">
    <source>
        <dbReference type="ARBA" id="ARBA00025431"/>
    </source>
</evidence>
<keyword evidence="2 9" id="KW-1005">Bacterial flagellum biogenesis</keyword>
<dbReference type="SUPFAM" id="SSF63592">
    <property type="entry name" value="Flagellar transcriptional activator FlhD"/>
    <property type="match status" value="1"/>
</dbReference>
<dbReference type="GO" id="GO:0003677">
    <property type="term" value="F:DNA binding"/>
    <property type="evidence" value="ECO:0007669"/>
    <property type="project" value="UniProtKB-UniRule"/>
</dbReference>
<dbReference type="GO" id="GO:1902208">
    <property type="term" value="P:regulation of bacterial-type flagellum assembly"/>
    <property type="evidence" value="ECO:0007669"/>
    <property type="project" value="UniProtKB-UniRule"/>
</dbReference>
<dbReference type="GO" id="GO:0045893">
    <property type="term" value="P:positive regulation of DNA-templated transcription"/>
    <property type="evidence" value="ECO:0007669"/>
    <property type="project" value="InterPro"/>
</dbReference>
<dbReference type="InterPro" id="IPR023559">
    <property type="entry name" value="Flagellar_FlhD"/>
</dbReference>
<evidence type="ECO:0000256" key="7">
    <source>
        <dbReference type="ARBA" id="ARBA00023163"/>
    </source>
</evidence>
<dbReference type="Gene3D" id="1.10.4000.10">
    <property type="entry name" value="Flagellar transcriptional activator FlhD"/>
    <property type="match status" value="1"/>
</dbReference>
<evidence type="ECO:0000256" key="9">
    <source>
        <dbReference type="HAMAP-Rule" id="MF_00725"/>
    </source>
</evidence>
<keyword evidence="7 9" id="KW-0804">Transcription</keyword>
<keyword evidence="10" id="KW-0969">Cilium</keyword>
<keyword evidence="6 9" id="KW-0010">Activator</keyword>
<comment type="domain">
    <text evidence="9">The C-terminal region contains a putative helix-turn-helix (HTH) motif, suggesting that this region may bind DNA.</text>
</comment>
<keyword evidence="10" id="KW-0282">Flagellum</keyword>
<dbReference type="InterPro" id="IPR036194">
    <property type="entry name" value="FlhD_sf"/>
</dbReference>
<dbReference type="RefSeq" id="WP_152767795.1">
    <property type="nucleotide sequence ID" value="NZ_WHNP01000100.1"/>
</dbReference>
<protein>
    <recommendedName>
        <fullName evidence="9">Flagellar transcriptional regulator FlhD</fullName>
    </recommendedName>
</protein>
<feature type="disulfide bond" description="Interchain" evidence="9">
    <location>
        <position position="65"/>
    </location>
</feature>
<comment type="caution">
    <text evidence="10">The sequence shown here is derived from an EMBL/GenBank/DDBJ whole genome shotgun (WGS) entry which is preliminary data.</text>
</comment>
<dbReference type="GO" id="GO:0005737">
    <property type="term" value="C:cytoplasm"/>
    <property type="evidence" value="ECO:0007669"/>
    <property type="project" value="UniProtKB-SubCell"/>
</dbReference>
<dbReference type="NCBIfam" id="NF002783">
    <property type="entry name" value="PRK02909.1-1"/>
    <property type="match status" value="1"/>
</dbReference>
<comment type="similarity">
    <text evidence="9">Belongs to the FlhD family.</text>
</comment>
<evidence type="ECO:0000256" key="4">
    <source>
        <dbReference type="ARBA" id="ARBA00023125"/>
    </source>
</evidence>
<evidence type="ECO:0000256" key="2">
    <source>
        <dbReference type="ARBA" id="ARBA00022795"/>
    </source>
</evidence>
<evidence type="ECO:0000256" key="6">
    <source>
        <dbReference type="ARBA" id="ARBA00023159"/>
    </source>
</evidence>
<dbReference type="AlphaFoldDB" id="A0A7X1NJT3"/>
<organism evidence="10 11">
    <name type="scientific">Paraburkholderia franconis</name>
    <dbReference type="NCBI Taxonomy" id="2654983"/>
    <lineage>
        <taxon>Bacteria</taxon>
        <taxon>Pseudomonadati</taxon>
        <taxon>Pseudomonadota</taxon>
        <taxon>Betaproteobacteria</taxon>
        <taxon>Burkholderiales</taxon>
        <taxon>Burkholderiaceae</taxon>
        <taxon>Paraburkholderia</taxon>
    </lineage>
</organism>
<evidence type="ECO:0000256" key="1">
    <source>
        <dbReference type="ARBA" id="ARBA00022490"/>
    </source>
</evidence>
<dbReference type="HAMAP" id="MF_00725">
    <property type="entry name" value="FlhD"/>
    <property type="match status" value="1"/>
</dbReference>
<dbReference type="Pfam" id="PF05247">
    <property type="entry name" value="FlhD"/>
    <property type="match status" value="1"/>
</dbReference>
<dbReference type="Proteomes" id="UP000484381">
    <property type="component" value="Unassembled WGS sequence"/>
</dbReference>
<comment type="function">
    <text evidence="8 9">Functions in complex with FlhC as a master transcriptional regulator that regulates transcription of several flagellar and non-flagellar operons by binding to their promoter region. Activates expression of class 2 flagellar genes, including fliA, which is a flagellum-specific sigma factor that turns on the class 3 genes. Also regulates genes whose products function in a variety of physiological pathways.</text>
</comment>
<keyword evidence="4 9" id="KW-0238">DNA-binding</keyword>
<gene>
    <name evidence="9 10" type="primary">flhD</name>
    <name evidence="10" type="ORF">GCT13_42575</name>
</gene>
<keyword evidence="1 9" id="KW-0963">Cytoplasm</keyword>
<comment type="subcellular location">
    <subcellularLocation>
        <location evidence="9">Cytoplasm</location>
    </subcellularLocation>
</comment>
<keyword evidence="10" id="KW-0966">Cell projection</keyword>
<evidence type="ECO:0000256" key="3">
    <source>
        <dbReference type="ARBA" id="ARBA00023015"/>
    </source>
</evidence>
<keyword evidence="3 9" id="KW-0805">Transcription regulation</keyword>
<proteinExistence type="inferred from homology"/>
<dbReference type="EMBL" id="WHNP01000100">
    <property type="protein sequence ID" value="MPW23275.1"/>
    <property type="molecule type" value="Genomic_DNA"/>
</dbReference>
<sequence>MNSDTTLDSIREINLSYIVLVQRLLRQDRAIGMVRLGLSPGLADILADLSQAQVVRLAGTHQLLCSFRFSGHPVLSALAHTKADVTAMHDPVMPAILPVGQCA</sequence>
<name>A0A7X1NJT3_9BURK</name>
<accession>A0A7X1NJT3</accession>
<dbReference type="GO" id="GO:0044780">
    <property type="term" value="P:bacterial-type flagellum assembly"/>
    <property type="evidence" value="ECO:0007669"/>
    <property type="project" value="InterPro"/>
</dbReference>
<comment type="subunit">
    <text evidence="9">Homodimer; disulfide-linked. Forms a heterohexamer composed of two FlhC and four FlhD subunits. Each FlhC binds a FlhD dimer, forming a heterotrimer, and a hexamer assembles by dimerization of two heterotrimers.</text>
</comment>
<evidence type="ECO:0000313" key="10">
    <source>
        <dbReference type="EMBL" id="MPW23275.1"/>
    </source>
</evidence>
<keyword evidence="11" id="KW-1185">Reference proteome</keyword>
<keyword evidence="5 9" id="KW-1015">Disulfide bond</keyword>
<evidence type="ECO:0000313" key="11">
    <source>
        <dbReference type="Proteomes" id="UP000484381"/>
    </source>
</evidence>
<evidence type="ECO:0000256" key="5">
    <source>
        <dbReference type="ARBA" id="ARBA00023157"/>
    </source>
</evidence>